<proteinExistence type="predicted"/>
<dbReference type="AlphaFoldDB" id="A0A2T2ZVI7"/>
<keyword evidence="2" id="KW-0732">Signal</keyword>
<protein>
    <submittedName>
        <fullName evidence="3">Uncharacterized protein</fullName>
    </submittedName>
</protein>
<evidence type="ECO:0000313" key="4">
    <source>
        <dbReference type="Proteomes" id="UP000241462"/>
    </source>
</evidence>
<keyword evidence="4" id="KW-1185">Reference proteome</keyword>
<accession>A0A2T2ZVI7</accession>
<evidence type="ECO:0000256" key="2">
    <source>
        <dbReference type="SAM" id="SignalP"/>
    </source>
</evidence>
<evidence type="ECO:0000313" key="3">
    <source>
        <dbReference type="EMBL" id="PSR77792.1"/>
    </source>
</evidence>
<dbReference type="Proteomes" id="UP000241462">
    <property type="component" value="Unassembled WGS sequence"/>
</dbReference>
<organism evidence="3 4">
    <name type="scientific">Coniella lustricola</name>
    <dbReference type="NCBI Taxonomy" id="2025994"/>
    <lineage>
        <taxon>Eukaryota</taxon>
        <taxon>Fungi</taxon>
        <taxon>Dikarya</taxon>
        <taxon>Ascomycota</taxon>
        <taxon>Pezizomycotina</taxon>
        <taxon>Sordariomycetes</taxon>
        <taxon>Sordariomycetidae</taxon>
        <taxon>Diaporthales</taxon>
        <taxon>Schizoparmaceae</taxon>
        <taxon>Coniella</taxon>
    </lineage>
</organism>
<feature type="signal peptide" evidence="2">
    <location>
        <begin position="1"/>
        <end position="24"/>
    </location>
</feature>
<dbReference type="EMBL" id="KZ678637">
    <property type="protein sequence ID" value="PSR77792.1"/>
    <property type="molecule type" value="Genomic_DNA"/>
</dbReference>
<feature type="chain" id="PRO_5015642202" evidence="2">
    <location>
        <begin position="25"/>
        <end position="82"/>
    </location>
</feature>
<evidence type="ECO:0000256" key="1">
    <source>
        <dbReference type="SAM" id="MobiDB-lite"/>
    </source>
</evidence>
<feature type="region of interest" description="Disordered" evidence="1">
    <location>
        <begin position="56"/>
        <end position="82"/>
    </location>
</feature>
<reference evidence="3 4" key="1">
    <citation type="journal article" date="2018" name="Mycol. Prog.">
        <title>Coniella lustricola, a new species from submerged detritus.</title>
        <authorList>
            <person name="Raudabaugh D.B."/>
            <person name="Iturriaga T."/>
            <person name="Carver A."/>
            <person name="Mondo S."/>
            <person name="Pangilinan J."/>
            <person name="Lipzen A."/>
            <person name="He G."/>
            <person name="Amirebrahimi M."/>
            <person name="Grigoriev I.V."/>
            <person name="Miller A.N."/>
        </authorList>
    </citation>
    <scope>NUCLEOTIDE SEQUENCE [LARGE SCALE GENOMIC DNA]</scope>
    <source>
        <strain evidence="3 4">B22-T-1</strain>
    </source>
</reference>
<gene>
    <name evidence="3" type="ORF">BD289DRAFT_138445</name>
</gene>
<sequence length="82" mass="8538">MKQQPCSSKLSICLVSLLFDFLVALETMRVKPANCIIPGNSGETLPNKVGRVPLTVGSHTTSSSSSVSGIEPSKVSGLDFSG</sequence>
<name>A0A2T2ZVI7_9PEZI</name>
<dbReference type="InParanoid" id="A0A2T2ZVI7"/>
<feature type="compositionally biased region" description="Low complexity" evidence="1">
    <location>
        <begin position="56"/>
        <end position="76"/>
    </location>
</feature>